<evidence type="ECO:0000256" key="9">
    <source>
        <dbReference type="ARBA" id="ARBA00022741"/>
    </source>
</evidence>
<dbReference type="Pfam" id="PF04928">
    <property type="entry name" value="PAP_central"/>
    <property type="match status" value="1"/>
</dbReference>
<sequence length="398" mass="44445">MSKMWPASQYSHSNAPAPNNTGKPNEHQNQQNLKTLGMTSAISMAGPKPIDIEKTTELKESLIPYGVFESEQEMHHRMEVLGALHRLVRQWIREESMRKNMPPSVAETVGGNIYTFGSYRLGVHHRGADIDALCVAPRHIDRIDYFASFYELLKAQPQVSATSISSILICLTKFFYQLGNVCGAVEDAFVPVIKMNFDGIEIDLLFARLALKEIPGHGIYSNTLGYLGGVSWAMLVARTCQLYPNALPATLVHKFFLVFSQWKWPQPVLLKQPDSVNLGFPVWDPRARHVRRKQLHQYLSASLLRRERTSSGTKRKNHDRPPPPPGPLKKTKRLSESSTEEVGVLSFNEDSNSSNVYEVNLHNGATQHAGAEAEIARPKPATEKAEHPPSTSNSIACT</sequence>
<proteinExistence type="inferred from homology"/>
<comment type="similarity">
    <text evidence="4">Belongs to the poly(A) polymerase family.</text>
</comment>
<dbReference type="GO" id="GO:0006397">
    <property type="term" value="P:mRNA processing"/>
    <property type="evidence" value="ECO:0007669"/>
    <property type="project" value="UniProtKB-KW"/>
</dbReference>
<evidence type="ECO:0000256" key="7">
    <source>
        <dbReference type="ARBA" id="ARBA00022679"/>
    </source>
</evidence>
<dbReference type="GO" id="GO:0005634">
    <property type="term" value="C:nucleus"/>
    <property type="evidence" value="ECO:0007669"/>
    <property type="project" value="UniProtKB-SubCell"/>
</dbReference>
<comment type="cofactor">
    <cofactor evidence="2">
        <name>Mg(2+)</name>
        <dbReference type="ChEBI" id="CHEBI:18420"/>
    </cofactor>
</comment>
<evidence type="ECO:0000256" key="13">
    <source>
        <dbReference type="ARBA" id="ARBA00048830"/>
    </source>
</evidence>
<dbReference type="SUPFAM" id="SSF81631">
    <property type="entry name" value="PAP/OAS1 substrate-binding domain"/>
    <property type="match status" value="1"/>
</dbReference>
<gene>
    <name evidence="17" type="ORF">HF086_011941</name>
</gene>
<evidence type="ECO:0000256" key="10">
    <source>
        <dbReference type="ARBA" id="ARBA00022840"/>
    </source>
</evidence>
<protein>
    <recommendedName>
        <fullName evidence="5">polynucleotide adenylyltransferase</fullName>
        <ecNumber evidence="5">2.7.7.19</ecNumber>
    </recommendedName>
</protein>
<feature type="region of interest" description="Disordered" evidence="14">
    <location>
        <begin position="306"/>
        <end position="398"/>
    </location>
</feature>
<evidence type="ECO:0000256" key="11">
    <source>
        <dbReference type="ARBA" id="ARBA00022842"/>
    </source>
</evidence>
<dbReference type="InterPro" id="IPR043519">
    <property type="entry name" value="NT_sf"/>
</dbReference>
<keyword evidence="8" id="KW-0479">Metal-binding</keyword>
<feature type="compositionally biased region" description="Polar residues" evidence="14">
    <location>
        <begin position="8"/>
        <end position="29"/>
    </location>
</feature>
<comment type="cofactor">
    <cofactor evidence="1">
        <name>Mn(2+)</name>
        <dbReference type="ChEBI" id="CHEBI:29035"/>
    </cofactor>
</comment>
<keyword evidence="7" id="KW-0808">Transferase</keyword>
<evidence type="ECO:0000256" key="2">
    <source>
        <dbReference type="ARBA" id="ARBA00001946"/>
    </source>
</evidence>
<feature type="compositionally biased region" description="Basic and acidic residues" evidence="14">
    <location>
        <begin position="374"/>
        <end position="387"/>
    </location>
</feature>
<dbReference type="EC" id="2.7.7.19" evidence="5"/>
<name>A0A922SCE6_SPOEX</name>
<evidence type="ECO:0000259" key="16">
    <source>
        <dbReference type="Pfam" id="PF20750"/>
    </source>
</evidence>
<dbReference type="GO" id="GO:0046872">
    <property type="term" value="F:metal ion binding"/>
    <property type="evidence" value="ECO:0007669"/>
    <property type="project" value="UniProtKB-KW"/>
</dbReference>
<keyword evidence="6" id="KW-0507">mRNA processing</keyword>
<evidence type="ECO:0000256" key="12">
    <source>
        <dbReference type="ARBA" id="ARBA00023242"/>
    </source>
</evidence>
<evidence type="ECO:0000256" key="14">
    <source>
        <dbReference type="SAM" id="MobiDB-lite"/>
    </source>
</evidence>
<dbReference type="AlphaFoldDB" id="A0A922SCE6"/>
<evidence type="ECO:0000256" key="3">
    <source>
        <dbReference type="ARBA" id="ARBA00004123"/>
    </source>
</evidence>
<evidence type="ECO:0000256" key="4">
    <source>
        <dbReference type="ARBA" id="ARBA00010912"/>
    </source>
</evidence>
<dbReference type="GO" id="GO:1990817">
    <property type="term" value="F:poly(A) RNA polymerase activity"/>
    <property type="evidence" value="ECO:0007669"/>
    <property type="project" value="UniProtKB-EC"/>
</dbReference>
<evidence type="ECO:0000313" key="18">
    <source>
        <dbReference type="Proteomes" id="UP000814243"/>
    </source>
</evidence>
<dbReference type="Proteomes" id="UP000814243">
    <property type="component" value="Unassembled WGS sequence"/>
</dbReference>
<evidence type="ECO:0000256" key="1">
    <source>
        <dbReference type="ARBA" id="ARBA00001936"/>
    </source>
</evidence>
<dbReference type="EMBL" id="JACEFF010000708">
    <property type="protein sequence ID" value="KAH9632480.1"/>
    <property type="molecule type" value="Genomic_DNA"/>
</dbReference>
<feature type="domain" description="Poly(A) polymerase central" evidence="15">
    <location>
        <begin position="217"/>
        <end position="294"/>
    </location>
</feature>
<keyword evidence="11" id="KW-0460">Magnesium</keyword>
<keyword evidence="12" id="KW-0539">Nucleus</keyword>
<dbReference type="CDD" id="cd05402">
    <property type="entry name" value="NT_PAP_TUTase"/>
    <property type="match status" value="1"/>
</dbReference>
<feature type="region of interest" description="Disordered" evidence="14">
    <location>
        <begin position="1"/>
        <end position="29"/>
    </location>
</feature>
<dbReference type="Pfam" id="PF20750">
    <property type="entry name" value="PAP_NTPase"/>
    <property type="match status" value="2"/>
</dbReference>
<dbReference type="Gene3D" id="3.30.460.10">
    <property type="entry name" value="Beta Polymerase, domain 2"/>
    <property type="match status" value="1"/>
</dbReference>
<evidence type="ECO:0000313" key="17">
    <source>
        <dbReference type="EMBL" id="KAH9632480.1"/>
    </source>
</evidence>
<dbReference type="SUPFAM" id="SSF81301">
    <property type="entry name" value="Nucleotidyltransferase"/>
    <property type="match status" value="1"/>
</dbReference>
<comment type="subcellular location">
    <subcellularLocation>
        <location evidence="3">Nucleus</location>
    </subcellularLocation>
</comment>
<comment type="catalytic activity">
    <reaction evidence="13">
        <text>RNA(n) + ATP = RNA(n)-3'-adenine ribonucleotide + diphosphate</text>
        <dbReference type="Rhea" id="RHEA:11332"/>
        <dbReference type="Rhea" id="RHEA-COMP:14527"/>
        <dbReference type="Rhea" id="RHEA-COMP:17347"/>
        <dbReference type="ChEBI" id="CHEBI:30616"/>
        <dbReference type="ChEBI" id="CHEBI:33019"/>
        <dbReference type="ChEBI" id="CHEBI:140395"/>
        <dbReference type="ChEBI" id="CHEBI:173115"/>
        <dbReference type="EC" id="2.7.7.19"/>
    </reaction>
</comment>
<dbReference type="InterPro" id="IPR048840">
    <property type="entry name" value="PolA_pol_NTPase"/>
</dbReference>
<keyword evidence="9" id="KW-0547">Nucleotide-binding</keyword>
<evidence type="ECO:0000256" key="6">
    <source>
        <dbReference type="ARBA" id="ARBA00022664"/>
    </source>
</evidence>
<feature type="compositionally biased region" description="Polar residues" evidence="14">
    <location>
        <begin position="389"/>
        <end position="398"/>
    </location>
</feature>
<organism evidence="17 18">
    <name type="scientific">Spodoptera exigua</name>
    <name type="common">Beet armyworm</name>
    <name type="synonym">Noctua fulgens</name>
    <dbReference type="NCBI Taxonomy" id="7107"/>
    <lineage>
        <taxon>Eukaryota</taxon>
        <taxon>Metazoa</taxon>
        <taxon>Ecdysozoa</taxon>
        <taxon>Arthropoda</taxon>
        <taxon>Hexapoda</taxon>
        <taxon>Insecta</taxon>
        <taxon>Pterygota</taxon>
        <taxon>Neoptera</taxon>
        <taxon>Endopterygota</taxon>
        <taxon>Lepidoptera</taxon>
        <taxon>Glossata</taxon>
        <taxon>Ditrysia</taxon>
        <taxon>Noctuoidea</taxon>
        <taxon>Noctuidae</taxon>
        <taxon>Amphipyrinae</taxon>
        <taxon>Spodoptera</taxon>
    </lineage>
</organism>
<dbReference type="PANTHER" id="PTHR10682">
    <property type="entry name" value="POLY A POLYMERASE"/>
    <property type="match status" value="1"/>
</dbReference>
<evidence type="ECO:0000256" key="5">
    <source>
        <dbReference type="ARBA" id="ARBA00012388"/>
    </source>
</evidence>
<comment type="caution">
    <text evidence="17">The sequence shown here is derived from an EMBL/GenBank/DDBJ whole genome shotgun (WGS) entry which is preliminary data.</text>
</comment>
<accession>A0A922SCE6</accession>
<keyword evidence="10" id="KW-0067">ATP-binding</keyword>
<reference evidence="17" key="1">
    <citation type="journal article" date="2021" name="G3 (Bethesda)">
        <title>Genome and transcriptome analysis of the beet armyworm Spodoptera exigua reveals targets for pest control. .</title>
        <authorList>
            <person name="Simon S."/>
            <person name="Breeschoten T."/>
            <person name="Jansen H.J."/>
            <person name="Dirks R.P."/>
            <person name="Schranz M.E."/>
            <person name="Ros V.I.D."/>
        </authorList>
    </citation>
    <scope>NUCLEOTIDE SEQUENCE</scope>
    <source>
        <strain evidence="17">TB_SE_WUR_2020</strain>
    </source>
</reference>
<dbReference type="GO" id="GO:0005524">
    <property type="term" value="F:ATP binding"/>
    <property type="evidence" value="ECO:0007669"/>
    <property type="project" value="UniProtKB-KW"/>
</dbReference>
<feature type="domain" description="Poly(A) polymerase nucleotidyltransferase" evidence="16">
    <location>
        <begin position="183"/>
        <end position="216"/>
    </location>
</feature>
<evidence type="ECO:0000256" key="8">
    <source>
        <dbReference type="ARBA" id="ARBA00022723"/>
    </source>
</evidence>
<dbReference type="PANTHER" id="PTHR10682:SF10">
    <property type="entry name" value="POLYNUCLEOTIDE ADENYLYLTRANSFERASE"/>
    <property type="match status" value="1"/>
</dbReference>
<evidence type="ECO:0000259" key="15">
    <source>
        <dbReference type="Pfam" id="PF04928"/>
    </source>
</evidence>
<feature type="compositionally biased region" description="Polar residues" evidence="14">
    <location>
        <begin position="348"/>
        <end position="357"/>
    </location>
</feature>
<dbReference type="InterPro" id="IPR007012">
    <property type="entry name" value="PolA_pol_cen_dom"/>
</dbReference>
<feature type="domain" description="Poly(A) polymerase nucleotidyltransferase" evidence="16">
    <location>
        <begin position="37"/>
        <end position="163"/>
    </location>
</feature>